<organism evidence="3 4">
    <name type="scientific">Catellicoccus marimammalium M35/04/3</name>
    <dbReference type="NCBI Taxonomy" id="1234409"/>
    <lineage>
        <taxon>Bacteria</taxon>
        <taxon>Bacillati</taxon>
        <taxon>Bacillota</taxon>
        <taxon>Bacilli</taxon>
        <taxon>Lactobacillales</taxon>
        <taxon>Enterococcaceae</taxon>
        <taxon>Catellicoccus</taxon>
    </lineage>
</organism>
<dbReference type="EMBL" id="AMYT01000021">
    <property type="protein sequence ID" value="EKU26978.1"/>
    <property type="molecule type" value="Genomic_DNA"/>
</dbReference>
<accession>K8ZK62</accession>
<dbReference type="InterPro" id="IPR032675">
    <property type="entry name" value="LRR_dom_sf"/>
</dbReference>
<feature type="chain" id="PRO_5003923250" description="Surface protein" evidence="2">
    <location>
        <begin position="25"/>
        <end position="979"/>
    </location>
</feature>
<feature type="coiled-coil region" evidence="1">
    <location>
        <begin position="334"/>
        <end position="468"/>
    </location>
</feature>
<reference evidence="3 4" key="1">
    <citation type="journal article" date="2013" name="Genome Announc.">
        <title>Draft Genome Sequence of Catellicoccus marimammalium, a Novel Species Commonly Found in Gull Feces.</title>
        <authorList>
            <person name="Weigand M.R."/>
            <person name="Ryu H."/>
            <person name="Bozcek L."/>
            <person name="Konstantinidis K.T."/>
            <person name="Santo Domingo J.W."/>
        </authorList>
    </citation>
    <scope>NUCLEOTIDE SEQUENCE [LARGE SCALE GENOMIC DNA]</scope>
    <source>
        <strain evidence="3 4">M35/04/3</strain>
    </source>
</reference>
<name>K8ZK62_9ENTE</name>
<dbReference type="eggNOG" id="COG4886">
    <property type="taxonomic scope" value="Bacteria"/>
</dbReference>
<feature type="signal peptide" evidence="2">
    <location>
        <begin position="1"/>
        <end position="24"/>
    </location>
</feature>
<evidence type="ECO:0000313" key="3">
    <source>
        <dbReference type="EMBL" id="EKU26978.1"/>
    </source>
</evidence>
<evidence type="ECO:0000256" key="1">
    <source>
        <dbReference type="SAM" id="Coils"/>
    </source>
</evidence>
<dbReference type="Pfam" id="PF03382">
    <property type="entry name" value="DUF285"/>
    <property type="match status" value="1"/>
</dbReference>
<sequence length="979" mass="107952">MSKKAILSALLVSSALLGATAANAATSDIKAESKKVTVCTDKAKLYKDSKLKESTTPKNGTVYQVDGYRNIDGKHVYRVYQTDKDGKKAYRGYIDSKDTKDFNAEKAKGQFVLNGKANVWKNFYWTEKDTNTAERVVFAKYEYTLGNGAKYYSVYSKDAEGKEVWQGYTSKSNLKEVTSTKESKYVALKKDTKSYANLYFQQTKGNFDVKSGVNFKVTRYYTIDGKKYYSTEQAKGAWTGYVDSSVVEDLTAEKVAAADSKVQVEKDWNTYSDHFYTKKAKLADYKGKDLTAKYVYTYGNGKKYASLYDGDTWVGYANVEALKFISDDVTSANIEDLQNAIKDAQEVVKNDADLTGVDKVKDALAAAEKVLADAKKGNATQAQINDAVKNIQDAIKAVKVDKADLEKEIKEIEALAKNVYLTKDQEDQLNKTLADVQKVADDLSQENIDAVKKAQQTLVKAKEELQKQPTATEGKALNDALQKAQKLDKYGDVLFQNFGLVKATYNDAEQIMNELKKDSDKGNTATTPLTAADVKKVTDALNDALNNLQINAENTKWFYNQAKGAIAKLDSADQDAANKALQAFVDVAKKGTAKNFKQIVEAANNLVNAINDAQNKELKAAIDKANEIIKENDAAKPGNQGTNEDFYTEKTFNALKEAVAEAQKALDLKVSDIHKDNMYDKQTTKVALNNAIKGLQIAHWKYTEQDGKIILTEYIPLAINGNQKAANNIIYRQDKIVIPGKLKGKSVELDIQTVDNYLYPIVKSGEKTSDGKTINGQKVPVTFKEVDGQKVTTGKQLDGTFAYMGTIDVSGLDTSNAESFASTFKGNTSATIKGIENLNTAKGKNFGEMFSSALSISSLDLSKWNMESATTIKSMFFNTPKLTNLNLSGWKLTNISDSFPQSKVFGSKDTLEGKDTGSAPKYNSFCGVIHINSKVQEGKDRVWIDGLTFPTDSHAKKVIDMALDQSITGDFKHTKPTKK</sequence>
<gene>
    <name evidence="3" type="ORF">C683_0974</name>
</gene>
<protein>
    <recommendedName>
        <fullName evidence="5">Surface protein</fullName>
    </recommendedName>
</protein>
<keyword evidence="2" id="KW-0732">Signal</keyword>
<evidence type="ECO:0000313" key="4">
    <source>
        <dbReference type="Proteomes" id="UP000016057"/>
    </source>
</evidence>
<dbReference type="Gene3D" id="3.80.10.10">
    <property type="entry name" value="Ribonuclease Inhibitor"/>
    <property type="match status" value="1"/>
</dbReference>
<dbReference type="Proteomes" id="UP000016057">
    <property type="component" value="Unassembled WGS sequence"/>
</dbReference>
<dbReference type="PATRIC" id="fig|1234409.3.peg.925"/>
<dbReference type="OrthoDB" id="2173042at2"/>
<keyword evidence="4" id="KW-1185">Reference proteome</keyword>
<feature type="coiled-coil region" evidence="1">
    <location>
        <begin position="596"/>
        <end position="635"/>
    </location>
</feature>
<proteinExistence type="predicted"/>
<comment type="caution">
    <text evidence="3">The sequence shown here is derived from an EMBL/GenBank/DDBJ whole genome shotgun (WGS) entry which is preliminary data.</text>
</comment>
<evidence type="ECO:0008006" key="5">
    <source>
        <dbReference type="Google" id="ProtNLM"/>
    </source>
</evidence>
<dbReference type="AlphaFoldDB" id="K8ZK62"/>
<dbReference type="STRING" id="1234409.C683_0974"/>
<dbReference type="RefSeq" id="WP_009491521.1">
    <property type="nucleotide sequence ID" value="NZ_AMYT01000021.1"/>
</dbReference>
<keyword evidence="1" id="KW-0175">Coiled coil</keyword>
<dbReference type="InterPro" id="IPR005046">
    <property type="entry name" value="DUF285"/>
</dbReference>
<evidence type="ECO:0000256" key="2">
    <source>
        <dbReference type="SAM" id="SignalP"/>
    </source>
</evidence>